<evidence type="ECO:0000259" key="3">
    <source>
        <dbReference type="PROSITE" id="PS51192"/>
    </source>
</evidence>
<dbReference type="InterPro" id="IPR027417">
    <property type="entry name" value="P-loop_NTPase"/>
</dbReference>
<comment type="caution">
    <text evidence="5">The sequence shown here is derived from an EMBL/GenBank/DDBJ whole genome shotgun (WGS) entry which is preliminary data.</text>
</comment>
<dbReference type="Gene3D" id="1.20.120.1080">
    <property type="match status" value="1"/>
</dbReference>
<dbReference type="InterPro" id="IPR011545">
    <property type="entry name" value="DEAD/DEAH_box_helicase_dom"/>
</dbReference>
<evidence type="ECO:0000256" key="2">
    <source>
        <dbReference type="ARBA" id="ARBA00022840"/>
    </source>
</evidence>
<dbReference type="GO" id="GO:0003723">
    <property type="term" value="F:RNA binding"/>
    <property type="evidence" value="ECO:0007669"/>
    <property type="project" value="TreeGrafter"/>
</dbReference>
<dbReference type="InterPro" id="IPR014001">
    <property type="entry name" value="Helicase_ATP-bd"/>
</dbReference>
<dbReference type="PANTHER" id="PTHR18934:SF203">
    <property type="entry name" value="ATP-DEPENDENT RNA HELICASE A"/>
    <property type="match status" value="1"/>
</dbReference>
<sequence length="1123" mass="128291">MSSFNALIRRVLAKQQKLKAAKGETPLAATNDKITKETKSSLRGANNSLYSIQEKFKEKNNSKKLNFFTEIDNQNLKKKKEYYSISQDNENLWDLSLKRDGNNKSLLERIVKSQTKVKKAELPNFITQKGIKGYMKFIEHYCSVKDIKLPHVATSVLRGKIINYHYRCTFQGHSFSQSSTSKDTAQRRIQVQICNHLYKLSTSEMIDDFKAANSSLKEKLEEQNKNPVKITILDLKRKNIILDDFLESKAFVVDSSKPEGFLVHHGRKKEKHFSPFFKNQLHSPKSYRDIKIPPCLNPDLPITKMYLELMQAIESNPITIISAETGAGKTTQIPQFIIKSFKYDDNRAQCIRPKILVTQPRKIAATSVAQRVATELNEHIGRTVGYNVRFDAKNPMENSPYGTITFCTSGILLRKLQEDPHLADLTHVVLDEVHERDLNTDLLLILLRRLITTTRPDLKIILMSATADTKLFQSYFAETLKASPPIIAVPGKIFPVKEHYLDDIMPMLESSIPNFNSILSDKAVAKHLENEYNPQSLKSYDGEVPLLLLESIICHICRNSAPGAILVFLPGWFEISALQKLLLQDRNNFGFNFKTKYKIHTLHSQVPLAEQNEVFNKPPDNIRKIILSTNIAETSVTINDVVYVVDSSRLRLNEYDAVRRISALNMTYASQSNIRQRSGRAGRVQPGQYFSVITKHNKMKQPYGLLPELLRVDLQNTILNTKALGLNDTFEIFKQAPEPPSLSSIRSALEQLVELGAIEKNSFELTSLGKLLVEFPCDPWIGKLLIHGVMFKCLDPMLTIVAALSNGGRGLFAIPQDPTMKMNVRRSLFEEFGETGSDTLACVHAFNKVKDKPLEYLPRYHINQSVFFNFLSTRKQFYSVLNNLGFLEDSTSGFNRQKDFFVQMNPPGAAANYMGGSFYNENSSNDKILRALLSNALYPNMAQVKDRNTYIGKHNEKLLLAAGSVCKIRGGDDSEEGSLTEVEAEAFPSRFLSFQEKQKIDMRVYMRNCTKTSILPLVFFNDFSLKEEKKIFRSNKENQNEKKIIIFDNWLKLDFGDIQEKNELNLKNELKFVLKLKHVFALYRNYFYHYKGNFGFWEKEGTEFVDLLVELIEESDTEEADND</sequence>
<name>A0AAD5U9B3_9FUNG</name>
<reference evidence="5" key="1">
    <citation type="submission" date="2020-05" db="EMBL/GenBank/DDBJ databases">
        <title>Phylogenomic resolution of chytrid fungi.</title>
        <authorList>
            <person name="Stajich J.E."/>
            <person name="Amses K."/>
            <person name="Simmons R."/>
            <person name="Seto K."/>
            <person name="Myers J."/>
            <person name="Bonds A."/>
            <person name="Quandt C.A."/>
            <person name="Barry K."/>
            <person name="Liu P."/>
            <person name="Grigoriev I."/>
            <person name="Longcore J.E."/>
            <person name="James T.Y."/>
        </authorList>
    </citation>
    <scope>NUCLEOTIDE SEQUENCE</scope>
    <source>
        <strain evidence="5">JEL0476</strain>
    </source>
</reference>
<evidence type="ECO:0000313" key="5">
    <source>
        <dbReference type="EMBL" id="KAJ3224879.1"/>
    </source>
</evidence>
<dbReference type="SMART" id="SM00487">
    <property type="entry name" value="DEXDc"/>
    <property type="match status" value="1"/>
</dbReference>
<dbReference type="SMART" id="SM00490">
    <property type="entry name" value="HELICc"/>
    <property type="match status" value="1"/>
</dbReference>
<dbReference type="Proteomes" id="UP001211065">
    <property type="component" value="Unassembled WGS sequence"/>
</dbReference>
<evidence type="ECO:0000259" key="4">
    <source>
        <dbReference type="PROSITE" id="PS51194"/>
    </source>
</evidence>
<proteinExistence type="predicted"/>
<dbReference type="PROSITE" id="PS51192">
    <property type="entry name" value="HELICASE_ATP_BIND_1"/>
    <property type="match status" value="1"/>
</dbReference>
<feature type="domain" description="Helicase C-terminal" evidence="4">
    <location>
        <begin position="548"/>
        <end position="725"/>
    </location>
</feature>
<accession>A0AAD5U9B3</accession>
<feature type="domain" description="Helicase ATP-binding" evidence="3">
    <location>
        <begin position="310"/>
        <end position="485"/>
    </location>
</feature>
<dbReference type="GO" id="GO:0005524">
    <property type="term" value="F:ATP binding"/>
    <property type="evidence" value="ECO:0007669"/>
    <property type="project" value="UniProtKB-KW"/>
</dbReference>
<dbReference type="Gene3D" id="3.40.50.300">
    <property type="entry name" value="P-loop containing nucleotide triphosphate hydrolases"/>
    <property type="match status" value="2"/>
</dbReference>
<dbReference type="PANTHER" id="PTHR18934">
    <property type="entry name" value="ATP-DEPENDENT RNA HELICASE"/>
    <property type="match status" value="1"/>
</dbReference>
<keyword evidence="2" id="KW-0067">ATP-binding</keyword>
<dbReference type="InterPro" id="IPR001650">
    <property type="entry name" value="Helicase_C-like"/>
</dbReference>
<dbReference type="AlphaFoldDB" id="A0AAD5U9B3"/>
<dbReference type="GO" id="GO:0004386">
    <property type="term" value="F:helicase activity"/>
    <property type="evidence" value="ECO:0007669"/>
    <property type="project" value="TreeGrafter"/>
</dbReference>
<dbReference type="InterPro" id="IPR048333">
    <property type="entry name" value="HA2_WH"/>
</dbReference>
<evidence type="ECO:0008006" key="7">
    <source>
        <dbReference type="Google" id="ProtNLM"/>
    </source>
</evidence>
<dbReference type="PROSITE" id="PS51194">
    <property type="entry name" value="HELICASE_CTER"/>
    <property type="match status" value="1"/>
</dbReference>
<dbReference type="CDD" id="cd17917">
    <property type="entry name" value="DEXHc_RHA-like"/>
    <property type="match status" value="1"/>
</dbReference>
<dbReference type="InterPro" id="IPR007502">
    <property type="entry name" value="Helicase-assoc_dom"/>
</dbReference>
<dbReference type="EMBL" id="JADGJW010000078">
    <property type="protein sequence ID" value="KAJ3224879.1"/>
    <property type="molecule type" value="Genomic_DNA"/>
</dbReference>
<keyword evidence="6" id="KW-1185">Reference proteome</keyword>
<dbReference type="Pfam" id="PF00270">
    <property type="entry name" value="DEAD"/>
    <property type="match status" value="1"/>
</dbReference>
<keyword evidence="1" id="KW-0547">Nucleotide-binding</keyword>
<organism evidence="5 6">
    <name type="scientific">Clydaea vesicula</name>
    <dbReference type="NCBI Taxonomy" id="447962"/>
    <lineage>
        <taxon>Eukaryota</taxon>
        <taxon>Fungi</taxon>
        <taxon>Fungi incertae sedis</taxon>
        <taxon>Chytridiomycota</taxon>
        <taxon>Chytridiomycota incertae sedis</taxon>
        <taxon>Chytridiomycetes</taxon>
        <taxon>Lobulomycetales</taxon>
        <taxon>Lobulomycetaceae</taxon>
        <taxon>Clydaea</taxon>
    </lineage>
</organism>
<dbReference type="Pfam" id="PF04408">
    <property type="entry name" value="WHD_HA2"/>
    <property type="match status" value="1"/>
</dbReference>
<evidence type="ECO:0000313" key="6">
    <source>
        <dbReference type="Proteomes" id="UP001211065"/>
    </source>
</evidence>
<gene>
    <name evidence="5" type="ORF">HK099_007744</name>
</gene>
<dbReference type="SUPFAM" id="SSF52540">
    <property type="entry name" value="P-loop containing nucleoside triphosphate hydrolases"/>
    <property type="match status" value="1"/>
</dbReference>
<evidence type="ECO:0000256" key="1">
    <source>
        <dbReference type="ARBA" id="ARBA00022741"/>
    </source>
</evidence>
<dbReference type="CDD" id="cd18791">
    <property type="entry name" value="SF2_C_RHA"/>
    <property type="match status" value="1"/>
</dbReference>
<protein>
    <recommendedName>
        <fullName evidence="7">RNA helicase</fullName>
    </recommendedName>
</protein>
<dbReference type="Pfam" id="PF00271">
    <property type="entry name" value="Helicase_C"/>
    <property type="match status" value="1"/>
</dbReference>
<dbReference type="SMART" id="SM00847">
    <property type="entry name" value="HA2"/>
    <property type="match status" value="1"/>
</dbReference>
<dbReference type="Pfam" id="PF21010">
    <property type="entry name" value="HA2_C"/>
    <property type="match status" value="1"/>
</dbReference>